<evidence type="ECO:0000259" key="7">
    <source>
        <dbReference type="Pfam" id="PF09349"/>
    </source>
</evidence>
<evidence type="ECO:0000256" key="1">
    <source>
        <dbReference type="ARBA" id="ARBA00001163"/>
    </source>
</evidence>
<dbReference type="EMBL" id="VBPB01000340">
    <property type="protein sequence ID" value="TMQ69107.1"/>
    <property type="molecule type" value="Genomic_DNA"/>
</dbReference>
<evidence type="ECO:0000256" key="2">
    <source>
        <dbReference type="ARBA" id="ARBA00004754"/>
    </source>
</evidence>
<dbReference type="InterPro" id="IPR017595">
    <property type="entry name" value="OHCU_decarboxylase-2"/>
</dbReference>
<dbReference type="GO" id="GO:0006144">
    <property type="term" value="P:purine nucleobase metabolic process"/>
    <property type="evidence" value="ECO:0007669"/>
    <property type="project" value="UniProtKB-KW"/>
</dbReference>
<dbReference type="GO" id="GO:0019628">
    <property type="term" value="P:urate catabolic process"/>
    <property type="evidence" value="ECO:0007669"/>
    <property type="project" value="TreeGrafter"/>
</dbReference>
<dbReference type="Gene3D" id="1.10.3330.10">
    <property type="entry name" value="Oxo-4-hydroxy-4-carboxy-5-ureidoimidazoline decarboxylase"/>
    <property type="match status" value="1"/>
</dbReference>
<dbReference type="NCBIfam" id="TIGR03180">
    <property type="entry name" value="UraD_2"/>
    <property type="match status" value="1"/>
</dbReference>
<dbReference type="PANTHER" id="PTHR43466">
    <property type="entry name" value="2-OXO-4-HYDROXY-4-CARBOXY-5-UREIDOIMIDAZOLINE DECARBOXYLASE-RELATED"/>
    <property type="match status" value="1"/>
</dbReference>
<evidence type="ECO:0000256" key="4">
    <source>
        <dbReference type="ARBA" id="ARBA00022631"/>
    </source>
</evidence>
<sequence length="170" mass="18965">MTLEAFDRLSEAEARAALERCCGCRAWVEGMLARRPFGDAARLRESAERVWRALPPEGWREAFAHHPRIGDLESLRRRFAATADLAGREQSGVTAASPATIEALAEGNRAYQERFGYIFIVCATGKSAEEMLARLRGRMVNDPETELRTAADEQLKIMRLRLDRMLGGAA</sequence>
<dbReference type="SUPFAM" id="SSF158694">
    <property type="entry name" value="UraD-Like"/>
    <property type="match status" value="1"/>
</dbReference>
<dbReference type="AlphaFoldDB" id="A0A538TZM7"/>
<comment type="pathway">
    <text evidence="2">Purine metabolism; urate degradation; (S)-allantoin from urate: step 3/3.</text>
</comment>
<evidence type="ECO:0000256" key="5">
    <source>
        <dbReference type="ARBA" id="ARBA00022793"/>
    </source>
</evidence>
<comment type="catalytic activity">
    <reaction evidence="1">
        <text>5-hydroxy-2-oxo-4-ureido-2,5-dihydro-1H-imidazole-5-carboxylate + H(+) = (S)-allantoin + CO2</text>
        <dbReference type="Rhea" id="RHEA:26301"/>
        <dbReference type="ChEBI" id="CHEBI:15378"/>
        <dbReference type="ChEBI" id="CHEBI:15678"/>
        <dbReference type="ChEBI" id="CHEBI:16526"/>
        <dbReference type="ChEBI" id="CHEBI:58639"/>
        <dbReference type="EC" id="4.1.1.97"/>
    </reaction>
</comment>
<comment type="caution">
    <text evidence="8">The sequence shown here is derived from an EMBL/GenBank/DDBJ whole genome shotgun (WGS) entry which is preliminary data.</text>
</comment>
<dbReference type="InterPro" id="IPR036778">
    <property type="entry name" value="OHCU_decarboxylase_sf"/>
</dbReference>
<evidence type="ECO:0000313" key="8">
    <source>
        <dbReference type="EMBL" id="TMQ69107.1"/>
    </source>
</evidence>
<feature type="domain" description="Oxo-4-hydroxy-4-carboxy-5-ureidoimidazoline decarboxylase" evidence="7">
    <location>
        <begin position="8"/>
        <end position="163"/>
    </location>
</feature>
<keyword evidence="5" id="KW-0210">Decarboxylase</keyword>
<dbReference type="EC" id="4.1.1.97" evidence="3"/>
<proteinExistence type="predicted"/>
<keyword evidence="4" id="KW-0659">Purine metabolism</keyword>
<evidence type="ECO:0000313" key="9">
    <source>
        <dbReference type="Proteomes" id="UP000319771"/>
    </source>
</evidence>
<evidence type="ECO:0000256" key="3">
    <source>
        <dbReference type="ARBA" id="ARBA00012257"/>
    </source>
</evidence>
<dbReference type="InterPro" id="IPR018020">
    <property type="entry name" value="OHCU_decarboxylase"/>
</dbReference>
<gene>
    <name evidence="8" type="primary">uraD</name>
    <name evidence="8" type="ORF">E6K81_15690</name>
</gene>
<reference evidence="8 9" key="1">
    <citation type="journal article" date="2019" name="Nat. Microbiol.">
        <title>Mediterranean grassland soil C-N compound turnover is dependent on rainfall and depth, and is mediated by genomically divergent microorganisms.</title>
        <authorList>
            <person name="Diamond S."/>
            <person name="Andeer P.F."/>
            <person name="Li Z."/>
            <person name="Crits-Christoph A."/>
            <person name="Burstein D."/>
            <person name="Anantharaman K."/>
            <person name="Lane K.R."/>
            <person name="Thomas B.C."/>
            <person name="Pan C."/>
            <person name="Northen T.R."/>
            <person name="Banfield J.F."/>
        </authorList>
    </citation>
    <scope>NUCLEOTIDE SEQUENCE [LARGE SCALE GENOMIC DNA]</scope>
    <source>
        <strain evidence="8">WS_11</strain>
    </source>
</reference>
<accession>A0A538TZM7</accession>
<name>A0A538TZM7_UNCEI</name>
<dbReference type="PANTHER" id="PTHR43466:SF1">
    <property type="entry name" value="2-OXO-4-HYDROXY-4-CARBOXY-5-UREIDOIMIDAZOLINE DECARBOXYLASE-RELATED"/>
    <property type="match status" value="1"/>
</dbReference>
<dbReference type="GO" id="GO:0051997">
    <property type="term" value="F:2-oxo-4-hydroxy-4-carboxy-5-ureidoimidazoline decarboxylase activity"/>
    <property type="evidence" value="ECO:0007669"/>
    <property type="project" value="UniProtKB-EC"/>
</dbReference>
<dbReference type="NCBIfam" id="NF010372">
    <property type="entry name" value="PRK13798.1"/>
    <property type="match status" value="1"/>
</dbReference>
<evidence type="ECO:0000256" key="6">
    <source>
        <dbReference type="ARBA" id="ARBA00023239"/>
    </source>
</evidence>
<dbReference type="Proteomes" id="UP000319771">
    <property type="component" value="Unassembled WGS sequence"/>
</dbReference>
<dbReference type="Pfam" id="PF09349">
    <property type="entry name" value="OHCU_decarbox"/>
    <property type="match status" value="1"/>
</dbReference>
<protein>
    <recommendedName>
        <fullName evidence="3">2-oxo-4-hydroxy-4-carboxy-5-ureidoimidazoline decarboxylase</fullName>
        <ecNumber evidence="3">4.1.1.97</ecNumber>
    </recommendedName>
</protein>
<keyword evidence="6 8" id="KW-0456">Lyase</keyword>
<organism evidence="8 9">
    <name type="scientific">Eiseniibacteriota bacterium</name>
    <dbReference type="NCBI Taxonomy" id="2212470"/>
    <lineage>
        <taxon>Bacteria</taxon>
        <taxon>Candidatus Eiseniibacteriota</taxon>
    </lineage>
</organism>